<protein>
    <submittedName>
        <fullName evidence="1">Uncharacterized protein</fullName>
    </submittedName>
</protein>
<dbReference type="KEGG" id="vg:16194124"/>
<dbReference type="Proteomes" id="UP000202786">
    <property type="component" value="Segment"/>
</dbReference>
<proteinExistence type="predicted"/>
<gene>
    <name evidence="1" type="primary">119</name>
    <name evidence="1" type="ORF">HGTV1_119</name>
</gene>
<name>R4TL76_9CAUD</name>
<reference evidence="1 2" key="1">
    <citation type="submission" date="2012-12" db="EMBL/GenBank/DDBJ databases">
        <authorList>
            <person name="Sencilo A."/>
            <person name="Jacobs-Sera D."/>
            <person name="Russell D.A."/>
            <person name="Ko C."/>
            <person name="Atanasova N."/>
            <person name="Osterlund E."/>
            <person name="Oksanen H.M."/>
            <person name="Bamford D.H."/>
            <person name="Hatfull G.F."/>
            <person name="Roine E."/>
            <person name="Hendrix R.W."/>
        </authorList>
    </citation>
    <scope>NUCLEOTIDE SEQUENCE [LARGE SCALE GENOMIC DNA]</scope>
</reference>
<dbReference type="EMBL" id="KC292026">
    <property type="protein sequence ID" value="AGM11417.1"/>
    <property type="molecule type" value="Genomic_DNA"/>
</dbReference>
<sequence>MMNQTQIGQNADFLSIALEELDNGNGEMAKEFADDVRVNLLNANREEQAEALQEGIDALPDADVAQEKFGEVYSELMSEL</sequence>
<evidence type="ECO:0000313" key="2">
    <source>
        <dbReference type="Proteomes" id="UP000202786"/>
    </source>
</evidence>
<keyword evidence="2" id="KW-1185">Reference proteome</keyword>
<dbReference type="GeneID" id="16194124"/>
<accession>R4TL76</accession>
<evidence type="ECO:0000313" key="1">
    <source>
        <dbReference type="EMBL" id="AGM11417.1"/>
    </source>
</evidence>
<organism evidence="1 2">
    <name type="scientific">Halogranum tailed virus 1</name>
    <dbReference type="NCBI Taxonomy" id="1273749"/>
    <lineage>
        <taxon>Viruses</taxon>
        <taxon>Duplodnaviria</taxon>
        <taxon>Heunggongvirae</taxon>
        <taxon>Uroviricota</taxon>
        <taxon>Caudoviricetes</taxon>
        <taxon>Thumleimavirales</taxon>
        <taxon>Halomagnusviridae</taxon>
        <taxon>Hagravirus</taxon>
        <taxon>Hagravirus capitaneum</taxon>
        <taxon>Hagravirus HGTV1</taxon>
    </lineage>
</organism>
<dbReference type="RefSeq" id="YP_008059295.1">
    <property type="nucleotide sequence ID" value="NC_021328.1"/>
</dbReference>